<organism evidence="3 4">
    <name type="scientific">Lichenibacterium ramalinae</name>
    <dbReference type="NCBI Taxonomy" id="2316527"/>
    <lineage>
        <taxon>Bacteria</taxon>
        <taxon>Pseudomonadati</taxon>
        <taxon>Pseudomonadota</taxon>
        <taxon>Alphaproteobacteria</taxon>
        <taxon>Hyphomicrobiales</taxon>
        <taxon>Lichenihabitantaceae</taxon>
        <taxon>Lichenibacterium</taxon>
    </lineage>
</organism>
<dbReference type="InterPro" id="IPR029058">
    <property type="entry name" value="AB_hydrolase_fold"/>
</dbReference>
<feature type="domain" description="AB hydrolase-1" evidence="2">
    <location>
        <begin position="56"/>
        <end position="143"/>
    </location>
</feature>
<dbReference type="GO" id="GO:0016787">
    <property type="term" value="F:hydrolase activity"/>
    <property type="evidence" value="ECO:0007669"/>
    <property type="project" value="UniProtKB-KW"/>
</dbReference>
<dbReference type="PANTHER" id="PTHR43798">
    <property type="entry name" value="MONOACYLGLYCEROL LIPASE"/>
    <property type="match status" value="1"/>
</dbReference>
<feature type="region of interest" description="Disordered" evidence="1">
    <location>
        <begin position="1"/>
        <end position="31"/>
    </location>
</feature>
<keyword evidence="3" id="KW-0378">Hydrolase</keyword>
<reference evidence="3 4" key="2">
    <citation type="submission" date="2019-02" db="EMBL/GenBank/DDBJ databases">
        <title>'Lichenibacterium ramalinii' gen. nov. sp. nov., 'Lichenibacterium minor' gen. nov. sp. nov.</title>
        <authorList>
            <person name="Pankratov T."/>
        </authorList>
    </citation>
    <scope>NUCLEOTIDE SEQUENCE [LARGE SCALE GENOMIC DNA]</scope>
    <source>
        <strain evidence="3 4">RmlP001</strain>
    </source>
</reference>
<keyword evidence="4" id="KW-1185">Reference proteome</keyword>
<dbReference type="Pfam" id="PF00561">
    <property type="entry name" value="Abhydrolase_1"/>
    <property type="match status" value="1"/>
</dbReference>
<gene>
    <name evidence="3" type="ORF">D3272_25530</name>
</gene>
<evidence type="ECO:0000313" key="3">
    <source>
        <dbReference type="EMBL" id="RYB01555.1"/>
    </source>
</evidence>
<feature type="compositionally biased region" description="Low complexity" evidence="1">
    <location>
        <begin position="17"/>
        <end position="27"/>
    </location>
</feature>
<proteinExistence type="predicted"/>
<dbReference type="InterPro" id="IPR050266">
    <property type="entry name" value="AB_hydrolase_sf"/>
</dbReference>
<name>A0A4Q2R4U3_9HYPH</name>
<dbReference type="InterPro" id="IPR000073">
    <property type="entry name" value="AB_hydrolase_1"/>
</dbReference>
<reference evidence="3 4" key="1">
    <citation type="submission" date="2018-09" db="EMBL/GenBank/DDBJ databases">
        <authorList>
            <person name="Grouzdev D.S."/>
            <person name="Krutkina M.S."/>
        </authorList>
    </citation>
    <scope>NUCLEOTIDE SEQUENCE [LARGE SCALE GENOMIC DNA]</scope>
    <source>
        <strain evidence="3 4">RmlP001</strain>
    </source>
</reference>
<evidence type="ECO:0000313" key="4">
    <source>
        <dbReference type="Proteomes" id="UP000289411"/>
    </source>
</evidence>
<dbReference type="Proteomes" id="UP000289411">
    <property type="component" value="Unassembled WGS sequence"/>
</dbReference>
<dbReference type="Gene3D" id="3.40.50.1820">
    <property type="entry name" value="alpha/beta hydrolase"/>
    <property type="match status" value="1"/>
</dbReference>
<dbReference type="AlphaFoldDB" id="A0A4Q2R4U3"/>
<feature type="region of interest" description="Disordered" evidence="1">
    <location>
        <begin position="161"/>
        <end position="194"/>
    </location>
</feature>
<dbReference type="RefSeq" id="WP_129222066.1">
    <property type="nucleotide sequence ID" value="NZ_QYBC01000035.1"/>
</dbReference>
<accession>A0A4Q2R4U3</accession>
<dbReference type="EMBL" id="QYBC01000035">
    <property type="protein sequence ID" value="RYB01555.1"/>
    <property type="molecule type" value="Genomic_DNA"/>
</dbReference>
<sequence>MAWPASRLSDGSPRGTGADWRGGADAPGDGGDVTVGSIRTSHGRMAFSATAGVGTPLVLLHGRARCKAEFRHLTASSIGEERTLIAIDLPGHGGSGAASDPDHTYTIEGYSDAVIEVLEHLGIERAGVLGRSVGAHVGLQMARAFSGFAGLFVDSDDGATDPSQLGAHVAPTRDVPGERRGSRRAHRRRGRLPTKDEALGPALHLVSASDDRYRRLPPTDSAPTMADLAAVRHAIGADRPFMRSCRTQPFLAAGTNDAVDEAPFDVSGEPLLHFLSQVDRVSLDIPLLGLCLSG</sequence>
<evidence type="ECO:0000256" key="1">
    <source>
        <dbReference type="SAM" id="MobiDB-lite"/>
    </source>
</evidence>
<comment type="caution">
    <text evidence="3">The sequence shown here is derived from an EMBL/GenBank/DDBJ whole genome shotgun (WGS) entry which is preliminary data.</text>
</comment>
<evidence type="ECO:0000259" key="2">
    <source>
        <dbReference type="Pfam" id="PF00561"/>
    </source>
</evidence>
<feature type="compositionally biased region" description="Basic residues" evidence="1">
    <location>
        <begin position="181"/>
        <end position="192"/>
    </location>
</feature>
<dbReference type="SUPFAM" id="SSF53474">
    <property type="entry name" value="alpha/beta-Hydrolases"/>
    <property type="match status" value="1"/>
</dbReference>
<protein>
    <submittedName>
        <fullName evidence="3">Alpha/beta fold hydrolase</fullName>
    </submittedName>
</protein>
<dbReference type="OrthoDB" id="9804723at2"/>